<feature type="transmembrane region" description="Helical" evidence="7">
    <location>
        <begin position="61"/>
        <end position="79"/>
    </location>
</feature>
<keyword evidence="3 7" id="KW-0812">Transmembrane</keyword>
<dbReference type="PANTHER" id="PTHR34697">
    <property type="entry name" value="PHOSPHATIDYLGLYCEROL LYSYLTRANSFERASE"/>
    <property type="match status" value="1"/>
</dbReference>
<feature type="domain" description="Lysyl-tRNA synthetase N-terminal transmembrane region" evidence="9">
    <location>
        <begin position="55"/>
        <end position="205"/>
    </location>
</feature>
<feature type="transmembrane region" description="Helical" evidence="7">
    <location>
        <begin position="91"/>
        <end position="111"/>
    </location>
</feature>
<name>A0ABP5D381_9ACTN</name>
<dbReference type="Proteomes" id="UP001500571">
    <property type="component" value="Unassembled WGS sequence"/>
</dbReference>
<dbReference type="PANTHER" id="PTHR34697:SF2">
    <property type="entry name" value="PHOSPHATIDYLGLYCEROL LYSYLTRANSFERASE"/>
    <property type="match status" value="1"/>
</dbReference>
<feature type="transmembrane region" description="Helical" evidence="7">
    <location>
        <begin position="176"/>
        <end position="197"/>
    </location>
</feature>
<evidence type="ECO:0000259" key="8">
    <source>
        <dbReference type="Pfam" id="PF09924"/>
    </source>
</evidence>
<evidence type="ECO:0000313" key="11">
    <source>
        <dbReference type="Proteomes" id="UP001500571"/>
    </source>
</evidence>
<evidence type="ECO:0000256" key="4">
    <source>
        <dbReference type="ARBA" id="ARBA00022989"/>
    </source>
</evidence>
<dbReference type="Pfam" id="PF16995">
    <property type="entry name" value="tRNA-synt_2_TM"/>
    <property type="match status" value="1"/>
</dbReference>
<keyword evidence="2" id="KW-1003">Cell membrane</keyword>
<evidence type="ECO:0000256" key="6">
    <source>
        <dbReference type="SAM" id="MobiDB-lite"/>
    </source>
</evidence>
<dbReference type="InterPro" id="IPR031553">
    <property type="entry name" value="tRNA-synt_2_TM"/>
</dbReference>
<proteinExistence type="predicted"/>
<dbReference type="Pfam" id="PF09924">
    <property type="entry name" value="LPG_synthase_C"/>
    <property type="match status" value="1"/>
</dbReference>
<feature type="transmembrane region" description="Helical" evidence="7">
    <location>
        <begin position="123"/>
        <end position="141"/>
    </location>
</feature>
<dbReference type="EMBL" id="BAAAPB010000005">
    <property type="protein sequence ID" value="GAA1973304.1"/>
    <property type="molecule type" value="Genomic_DNA"/>
</dbReference>
<dbReference type="InterPro" id="IPR051211">
    <property type="entry name" value="PG_lysyltransferase"/>
</dbReference>
<evidence type="ECO:0000256" key="3">
    <source>
        <dbReference type="ARBA" id="ARBA00022692"/>
    </source>
</evidence>
<evidence type="ECO:0000256" key="2">
    <source>
        <dbReference type="ARBA" id="ARBA00022475"/>
    </source>
</evidence>
<evidence type="ECO:0000256" key="5">
    <source>
        <dbReference type="ARBA" id="ARBA00023136"/>
    </source>
</evidence>
<feature type="region of interest" description="Disordered" evidence="6">
    <location>
        <begin position="1"/>
        <end position="41"/>
    </location>
</feature>
<sequence>MPGHDRAPAQRPSALASPRRPVTPEDPHVPEPSRAMARPAEGSRVHRLLADLSNPKTTARLVWIVGVVSFLSAASPAFHGRVSVVTAIVPPVFPAAATTGTLAAGVVLMLLANGLRRGKYRAWLLATILTGFATVAHLVKGLDIEEASLTAAVFALLVVARHRFHALPDPRSPRRIVSLVVLGIPVATLLGFLWISVDLDGLVPGTTALEKLQEAFLGLVGIPGPVSFVEHGAATRSAIGLAVLGASLLLLIVLVALQPAAGPHRLDVEERVRVHGLLRRWGAVDSLSWFALREDRAVIFSPSGKAAVSYRMVGGVSLAAGDPLGDPEAWPGAIAAWMSEASAHGWLPAVLGASEHGAAAFHRAGLDALELGDEAILQTADFTTEGRRMRIVRQAVTRCRRAGLSSTCVRVGDLDEETRAAIVHSAEAWRDGEVERGFSMALGRLADPEDSDAVMVLCHDSSGALRGLLQLVPWGADGLSLDVMRRDRSGENGIIELMVTDLMAQAPALRVARVSLNFAVFRSVFARGERLGAGPVLRLWRAILMQASRFWQIESLYRANAKFQPEWVPRFVCFRSAGDLPSVSLAVLRAEAFLVAPAWWRNLGERARRVDAATSAGRDLGPVG</sequence>
<reference evidence="11" key="1">
    <citation type="journal article" date="2019" name="Int. J. Syst. Evol. Microbiol.">
        <title>The Global Catalogue of Microorganisms (GCM) 10K type strain sequencing project: providing services to taxonomists for standard genome sequencing and annotation.</title>
        <authorList>
            <consortium name="The Broad Institute Genomics Platform"/>
            <consortium name="The Broad Institute Genome Sequencing Center for Infectious Disease"/>
            <person name="Wu L."/>
            <person name="Ma J."/>
        </authorList>
    </citation>
    <scope>NUCLEOTIDE SEQUENCE [LARGE SCALE GENOMIC DNA]</scope>
    <source>
        <strain evidence="11">JCM 15309</strain>
    </source>
</reference>
<evidence type="ECO:0000256" key="1">
    <source>
        <dbReference type="ARBA" id="ARBA00004651"/>
    </source>
</evidence>
<keyword evidence="11" id="KW-1185">Reference proteome</keyword>
<protein>
    <submittedName>
        <fullName evidence="10">Phosphatidylglycerol lysyltransferase domain-containing protein</fullName>
    </submittedName>
</protein>
<accession>A0ABP5D381</accession>
<feature type="compositionally biased region" description="Basic and acidic residues" evidence="6">
    <location>
        <begin position="22"/>
        <end position="31"/>
    </location>
</feature>
<keyword evidence="5 7" id="KW-0472">Membrane</keyword>
<evidence type="ECO:0000259" key="9">
    <source>
        <dbReference type="Pfam" id="PF16995"/>
    </source>
</evidence>
<feature type="transmembrane region" description="Helical" evidence="7">
    <location>
        <begin position="147"/>
        <end position="164"/>
    </location>
</feature>
<comment type="caution">
    <text evidence="10">The sequence shown here is derived from an EMBL/GenBank/DDBJ whole genome shotgun (WGS) entry which is preliminary data.</text>
</comment>
<keyword evidence="4 7" id="KW-1133">Transmembrane helix</keyword>
<dbReference type="InterPro" id="IPR024320">
    <property type="entry name" value="LPG_synthase_C"/>
</dbReference>
<evidence type="ECO:0000256" key="7">
    <source>
        <dbReference type="SAM" id="Phobius"/>
    </source>
</evidence>
<feature type="domain" description="Phosphatidylglycerol lysyltransferase C-terminal" evidence="8">
    <location>
        <begin position="277"/>
        <end position="574"/>
    </location>
</feature>
<gene>
    <name evidence="10" type="ORF">GCM10009798_38160</name>
</gene>
<comment type="subcellular location">
    <subcellularLocation>
        <location evidence="1">Cell membrane</location>
        <topology evidence="1">Multi-pass membrane protein</topology>
    </subcellularLocation>
</comment>
<feature type="transmembrane region" description="Helical" evidence="7">
    <location>
        <begin position="238"/>
        <end position="257"/>
    </location>
</feature>
<evidence type="ECO:0000313" key="10">
    <source>
        <dbReference type="EMBL" id="GAA1973304.1"/>
    </source>
</evidence>
<organism evidence="10 11">
    <name type="scientific">Nocardioides panacihumi</name>
    <dbReference type="NCBI Taxonomy" id="400774"/>
    <lineage>
        <taxon>Bacteria</taxon>
        <taxon>Bacillati</taxon>
        <taxon>Actinomycetota</taxon>
        <taxon>Actinomycetes</taxon>
        <taxon>Propionibacteriales</taxon>
        <taxon>Nocardioidaceae</taxon>
        <taxon>Nocardioides</taxon>
    </lineage>
</organism>